<proteinExistence type="inferred from homology"/>
<dbReference type="InterPro" id="IPR036396">
    <property type="entry name" value="Cyt_P450_sf"/>
</dbReference>
<gene>
    <name evidence="14" type="ORF">F5890DRAFT_1554345</name>
</gene>
<evidence type="ECO:0000256" key="12">
    <source>
        <dbReference type="ARBA" id="ARBA00023136"/>
    </source>
</evidence>
<comment type="caution">
    <text evidence="14">The sequence shown here is derived from an EMBL/GenBank/DDBJ whole genome shotgun (WGS) entry which is preliminary data.</text>
</comment>
<dbReference type="InterPro" id="IPR050121">
    <property type="entry name" value="Cytochrome_P450_monoxygenase"/>
</dbReference>
<keyword evidence="9" id="KW-0560">Oxidoreductase</keyword>
<dbReference type="PANTHER" id="PTHR24305">
    <property type="entry name" value="CYTOCHROME P450"/>
    <property type="match status" value="1"/>
</dbReference>
<dbReference type="PRINTS" id="PR00385">
    <property type="entry name" value="P450"/>
</dbReference>
<evidence type="ECO:0000256" key="11">
    <source>
        <dbReference type="ARBA" id="ARBA00023033"/>
    </source>
</evidence>
<evidence type="ECO:0000256" key="9">
    <source>
        <dbReference type="ARBA" id="ARBA00023002"/>
    </source>
</evidence>
<dbReference type="GO" id="GO:0016705">
    <property type="term" value="F:oxidoreductase activity, acting on paired donors, with incorporation or reduction of molecular oxygen"/>
    <property type="evidence" value="ECO:0007669"/>
    <property type="project" value="InterPro"/>
</dbReference>
<dbReference type="GO" id="GO:0016020">
    <property type="term" value="C:membrane"/>
    <property type="evidence" value="ECO:0007669"/>
    <property type="project" value="UniProtKB-SubCell"/>
</dbReference>
<dbReference type="Gene3D" id="1.10.630.10">
    <property type="entry name" value="Cytochrome P450"/>
    <property type="match status" value="1"/>
</dbReference>
<comment type="subcellular location">
    <subcellularLocation>
        <location evidence="2">Membrane</location>
    </subcellularLocation>
</comment>
<comment type="cofactor">
    <cofactor evidence="1 13">
        <name>heme</name>
        <dbReference type="ChEBI" id="CHEBI:30413"/>
    </cofactor>
</comment>
<name>A0AA38URI6_9AGAR</name>
<dbReference type="Proteomes" id="UP001163850">
    <property type="component" value="Unassembled WGS sequence"/>
</dbReference>
<evidence type="ECO:0000256" key="3">
    <source>
        <dbReference type="ARBA" id="ARBA00004721"/>
    </source>
</evidence>
<keyword evidence="10 13" id="KW-0408">Iron</keyword>
<dbReference type="GO" id="GO:0005506">
    <property type="term" value="F:iron ion binding"/>
    <property type="evidence" value="ECO:0007669"/>
    <property type="project" value="InterPro"/>
</dbReference>
<dbReference type="GO" id="GO:0020037">
    <property type="term" value="F:heme binding"/>
    <property type="evidence" value="ECO:0007669"/>
    <property type="project" value="InterPro"/>
</dbReference>
<evidence type="ECO:0000256" key="4">
    <source>
        <dbReference type="ARBA" id="ARBA00010617"/>
    </source>
</evidence>
<evidence type="ECO:0000313" key="15">
    <source>
        <dbReference type="Proteomes" id="UP001163850"/>
    </source>
</evidence>
<organism evidence="14 15">
    <name type="scientific">Lentinula detonsa</name>
    <dbReference type="NCBI Taxonomy" id="2804962"/>
    <lineage>
        <taxon>Eukaryota</taxon>
        <taxon>Fungi</taxon>
        <taxon>Dikarya</taxon>
        <taxon>Basidiomycota</taxon>
        <taxon>Agaricomycotina</taxon>
        <taxon>Agaricomycetes</taxon>
        <taxon>Agaricomycetidae</taxon>
        <taxon>Agaricales</taxon>
        <taxon>Marasmiineae</taxon>
        <taxon>Omphalotaceae</taxon>
        <taxon>Lentinula</taxon>
    </lineage>
</organism>
<dbReference type="Pfam" id="PF00067">
    <property type="entry name" value="p450"/>
    <property type="match status" value="1"/>
</dbReference>
<keyword evidence="12" id="KW-0472">Membrane</keyword>
<keyword evidence="8" id="KW-1133">Transmembrane helix</keyword>
<dbReference type="SUPFAM" id="SSF48264">
    <property type="entry name" value="Cytochrome P450"/>
    <property type="match status" value="1"/>
</dbReference>
<sequence length="630" mass="71393">MNDFLDIIVDCVLDPSDTLRFHSSLAVEPASGLLAGYEPLDQLNELVRWSLFCVWVRLLLTSSLGPFELYVSSKLAGNTSGKYFIAYYQNSAESHDQPAGTTLPYVVFSDTPTTSLILIASVVGLYVVQKYVELSRMVKLLKSHSRYTTMFSQQSIIGNLLPRIPTVSRGRFATWLEKHNPYAKAGWDATTNISIYPSTSVALSLVDAAAIKEVTASRARFPKPVEQYKLLSFFGDNIVASEGDDWKRYRKVAAPAFSDRNNKLTWDETVRIILDLFDNVWGSQESIIIDHALDITLPIALFVLSAADFGLRISWKDEGIPPNHQMSFKDALHEVSMNCFIKILFPNWAMGLTEHTRRVRLAFEELDRETIQSHMLEIISKRRNAEKKEERHDLLGGLLDASADDPSFTDRDLTGNIFMFLVAGHETTAHTLCFTFAMLALYPDEQEILYQHIKSILADGRLPTYEEMPLFTHSMAVFNETLRMFPPVNGIPKYSAEDTSLTVGNAAGDKLVLPVPRGTHIVINTVGLHYNPRYWKDPEEFRPSRFLEPDWPRDAFVPFSAGPRACRFIRFFETEGIAVLTLMISRYKIEVKEEPQFASETFEQRKARVLASKPGLTITPIRVPLVFKRR</sequence>
<evidence type="ECO:0000256" key="2">
    <source>
        <dbReference type="ARBA" id="ARBA00004370"/>
    </source>
</evidence>
<dbReference type="EMBL" id="MU801999">
    <property type="protein sequence ID" value="KAJ3984112.1"/>
    <property type="molecule type" value="Genomic_DNA"/>
</dbReference>
<dbReference type="InterPro" id="IPR002401">
    <property type="entry name" value="Cyt_P450_E_grp-I"/>
</dbReference>
<keyword evidence="7 13" id="KW-0479">Metal-binding</keyword>
<evidence type="ECO:0000256" key="1">
    <source>
        <dbReference type="ARBA" id="ARBA00001971"/>
    </source>
</evidence>
<comment type="pathway">
    <text evidence="3">Secondary metabolite biosynthesis; terpenoid biosynthesis.</text>
</comment>
<evidence type="ECO:0000256" key="13">
    <source>
        <dbReference type="PIRSR" id="PIRSR602401-1"/>
    </source>
</evidence>
<keyword evidence="11" id="KW-0503">Monooxygenase</keyword>
<dbReference type="PANTHER" id="PTHR24305:SF166">
    <property type="entry name" value="CYTOCHROME P450 12A4, MITOCHONDRIAL-RELATED"/>
    <property type="match status" value="1"/>
</dbReference>
<dbReference type="AlphaFoldDB" id="A0AA38URI6"/>
<evidence type="ECO:0000256" key="5">
    <source>
        <dbReference type="ARBA" id="ARBA00022617"/>
    </source>
</evidence>
<feature type="binding site" description="axial binding residue" evidence="13">
    <location>
        <position position="566"/>
    </location>
    <ligand>
        <name>heme</name>
        <dbReference type="ChEBI" id="CHEBI:30413"/>
    </ligand>
    <ligandPart>
        <name>Fe</name>
        <dbReference type="ChEBI" id="CHEBI:18248"/>
    </ligandPart>
</feature>
<evidence type="ECO:0000256" key="8">
    <source>
        <dbReference type="ARBA" id="ARBA00022989"/>
    </source>
</evidence>
<evidence type="ECO:0000256" key="6">
    <source>
        <dbReference type="ARBA" id="ARBA00022692"/>
    </source>
</evidence>
<evidence type="ECO:0000256" key="7">
    <source>
        <dbReference type="ARBA" id="ARBA00022723"/>
    </source>
</evidence>
<dbReference type="GO" id="GO:0004497">
    <property type="term" value="F:monooxygenase activity"/>
    <property type="evidence" value="ECO:0007669"/>
    <property type="project" value="UniProtKB-KW"/>
</dbReference>
<reference evidence="14" key="1">
    <citation type="submission" date="2022-08" db="EMBL/GenBank/DDBJ databases">
        <authorList>
            <consortium name="DOE Joint Genome Institute"/>
            <person name="Min B."/>
            <person name="Riley R."/>
            <person name="Sierra-Patev S."/>
            <person name="Naranjo-Ortiz M."/>
            <person name="Looney B."/>
            <person name="Konkel Z."/>
            <person name="Slot J.C."/>
            <person name="Sakamoto Y."/>
            <person name="Steenwyk J.L."/>
            <person name="Rokas A."/>
            <person name="Carro J."/>
            <person name="Camarero S."/>
            <person name="Ferreira P."/>
            <person name="Molpeceres G."/>
            <person name="Ruiz-Duenas F.J."/>
            <person name="Serrano A."/>
            <person name="Henrissat B."/>
            <person name="Drula E."/>
            <person name="Hughes K.W."/>
            <person name="Mata J.L."/>
            <person name="Ishikawa N.K."/>
            <person name="Vargas-Isla R."/>
            <person name="Ushijima S."/>
            <person name="Smith C.A."/>
            <person name="Ahrendt S."/>
            <person name="Andreopoulos W."/>
            <person name="He G."/>
            <person name="Labutti K."/>
            <person name="Lipzen A."/>
            <person name="Ng V."/>
            <person name="Sandor L."/>
            <person name="Barry K."/>
            <person name="Martinez A.T."/>
            <person name="Xiao Y."/>
            <person name="Gibbons J.G."/>
            <person name="Terashima K."/>
            <person name="Hibbett D.S."/>
            <person name="Grigoriev I.V."/>
        </authorList>
    </citation>
    <scope>NUCLEOTIDE SEQUENCE</scope>
    <source>
        <strain evidence="14">TFB7829</strain>
    </source>
</reference>
<protein>
    <submittedName>
        <fullName evidence="14">Cytochrome P450</fullName>
    </submittedName>
</protein>
<dbReference type="PRINTS" id="PR00463">
    <property type="entry name" value="EP450I"/>
</dbReference>
<evidence type="ECO:0000313" key="14">
    <source>
        <dbReference type="EMBL" id="KAJ3984112.1"/>
    </source>
</evidence>
<comment type="similarity">
    <text evidence="4">Belongs to the cytochrome P450 family.</text>
</comment>
<keyword evidence="6" id="KW-0812">Transmembrane</keyword>
<evidence type="ECO:0000256" key="10">
    <source>
        <dbReference type="ARBA" id="ARBA00023004"/>
    </source>
</evidence>
<keyword evidence="5 13" id="KW-0349">Heme</keyword>
<accession>A0AA38URI6</accession>
<dbReference type="InterPro" id="IPR001128">
    <property type="entry name" value="Cyt_P450"/>
</dbReference>